<proteinExistence type="predicted"/>
<evidence type="ECO:0000313" key="1">
    <source>
        <dbReference type="EMBL" id="OJA08846.1"/>
    </source>
</evidence>
<sequence>MTQMQKFHALTTASTILLDSLRCLALDAQLRLQAAKKQHFAAFDNKHKTMVTDLEEREREFKRSRMASEQEKVARAP</sequence>
<reference evidence="1 2" key="1">
    <citation type="submission" date="2016-03" db="EMBL/GenBank/DDBJ databases">
        <title>Comparative genomics of the ectomycorrhizal sister species Rhizopogon vinicolor and Rhizopogon vesiculosus (Basidiomycota: Boletales) reveals a divergence of the mating type B locus.</title>
        <authorList>
            <person name="Mujic A.B."/>
            <person name="Kuo A."/>
            <person name="Tritt A."/>
            <person name="Lipzen A."/>
            <person name="Chen C."/>
            <person name="Johnson J."/>
            <person name="Sharma A."/>
            <person name="Barry K."/>
            <person name="Grigoriev I.V."/>
            <person name="Spatafora J.W."/>
        </authorList>
    </citation>
    <scope>NUCLEOTIDE SEQUENCE [LARGE SCALE GENOMIC DNA]</scope>
    <source>
        <strain evidence="1 2">AM-OR11-056</strain>
    </source>
</reference>
<dbReference type="OrthoDB" id="376357at2759"/>
<gene>
    <name evidence="1" type="ORF">AZE42_09762</name>
</gene>
<dbReference type="AlphaFoldDB" id="A0A1J8PHX3"/>
<organism evidence="1 2">
    <name type="scientific">Rhizopogon vesiculosus</name>
    <dbReference type="NCBI Taxonomy" id="180088"/>
    <lineage>
        <taxon>Eukaryota</taxon>
        <taxon>Fungi</taxon>
        <taxon>Dikarya</taxon>
        <taxon>Basidiomycota</taxon>
        <taxon>Agaricomycotina</taxon>
        <taxon>Agaricomycetes</taxon>
        <taxon>Agaricomycetidae</taxon>
        <taxon>Boletales</taxon>
        <taxon>Suillineae</taxon>
        <taxon>Rhizopogonaceae</taxon>
        <taxon>Rhizopogon</taxon>
    </lineage>
</organism>
<name>A0A1J8PHX3_9AGAM</name>
<keyword evidence="2" id="KW-1185">Reference proteome</keyword>
<dbReference type="STRING" id="180088.A0A1J8PHX3"/>
<protein>
    <submittedName>
        <fullName evidence="1">Uncharacterized protein</fullName>
    </submittedName>
</protein>
<dbReference type="EMBL" id="LVVM01006162">
    <property type="protein sequence ID" value="OJA08846.1"/>
    <property type="molecule type" value="Genomic_DNA"/>
</dbReference>
<dbReference type="Proteomes" id="UP000183567">
    <property type="component" value="Unassembled WGS sequence"/>
</dbReference>
<comment type="caution">
    <text evidence="1">The sequence shown here is derived from an EMBL/GenBank/DDBJ whole genome shotgun (WGS) entry which is preliminary data.</text>
</comment>
<accession>A0A1J8PHX3</accession>
<evidence type="ECO:0000313" key="2">
    <source>
        <dbReference type="Proteomes" id="UP000183567"/>
    </source>
</evidence>